<feature type="domain" description="EfeO-type cupredoxin-like" evidence="2">
    <location>
        <begin position="28"/>
        <end position="129"/>
    </location>
</feature>
<reference evidence="3 4" key="1">
    <citation type="submission" date="2017-12" db="EMBL/GenBank/DDBJ databases">
        <title>Anaerobic carbon monoxide metabolism by Pleomorphomonas carboxyditropha sp. nov., a new mesophilic hydrogenogenic carboxidotroph.</title>
        <authorList>
            <person name="Esquivel-Elizondo S."/>
            <person name="Krajmalnik-Brown R."/>
        </authorList>
    </citation>
    <scope>NUCLEOTIDE SEQUENCE [LARGE SCALE GENOMIC DNA]</scope>
    <source>
        <strain evidence="3 4">R5-392</strain>
    </source>
</reference>
<accession>A0A1I4S7G8</accession>
<gene>
    <name evidence="3" type="ORF">CXZ10_06830</name>
</gene>
<name>A0A1I4S7G8_9HYPH</name>
<dbReference type="InterPro" id="IPR008972">
    <property type="entry name" value="Cupredoxin"/>
</dbReference>
<feature type="chain" id="PRO_5015065692" evidence="1">
    <location>
        <begin position="42"/>
        <end position="130"/>
    </location>
</feature>
<keyword evidence="4" id="KW-1185">Reference proteome</keyword>
<dbReference type="OrthoDB" id="7161040at2"/>
<sequence>MLVRGKRVATEPLLNTTHRRRLCQTAGCLLVVLAAATPAAAEDDPVFRIEFNDGTMTPSRIEVPADTRFELQLVNLGKTPAEFESVPLRKEKVIGPGVTTSMVIKYLDPGEYSFFDDFHPEAPPAVLVAK</sequence>
<evidence type="ECO:0000313" key="3">
    <source>
        <dbReference type="EMBL" id="PKR89890.1"/>
    </source>
</evidence>
<dbReference type="Proteomes" id="UP000233491">
    <property type="component" value="Unassembled WGS sequence"/>
</dbReference>
<evidence type="ECO:0000259" key="2">
    <source>
        <dbReference type="Pfam" id="PF13473"/>
    </source>
</evidence>
<dbReference type="Gene3D" id="2.60.40.420">
    <property type="entry name" value="Cupredoxins - blue copper proteins"/>
    <property type="match status" value="1"/>
</dbReference>
<dbReference type="EMBL" id="PJNW01000003">
    <property type="protein sequence ID" value="PKR89890.1"/>
    <property type="molecule type" value="Genomic_DNA"/>
</dbReference>
<evidence type="ECO:0000256" key="1">
    <source>
        <dbReference type="SAM" id="SignalP"/>
    </source>
</evidence>
<keyword evidence="1" id="KW-0732">Signal</keyword>
<dbReference type="Pfam" id="PF13473">
    <property type="entry name" value="Cupredoxin_1"/>
    <property type="match status" value="1"/>
</dbReference>
<evidence type="ECO:0000313" key="4">
    <source>
        <dbReference type="Proteomes" id="UP000233491"/>
    </source>
</evidence>
<feature type="signal peptide" evidence="1">
    <location>
        <begin position="1"/>
        <end position="41"/>
    </location>
</feature>
<organism evidence="3 4">
    <name type="scientific">Pleomorphomonas diazotrophica</name>
    <dbReference type="NCBI Taxonomy" id="1166257"/>
    <lineage>
        <taxon>Bacteria</taxon>
        <taxon>Pseudomonadati</taxon>
        <taxon>Pseudomonadota</taxon>
        <taxon>Alphaproteobacteria</taxon>
        <taxon>Hyphomicrobiales</taxon>
        <taxon>Pleomorphomonadaceae</taxon>
        <taxon>Pleomorphomonas</taxon>
    </lineage>
</organism>
<dbReference type="InterPro" id="IPR028096">
    <property type="entry name" value="EfeO_Cupredoxin"/>
</dbReference>
<comment type="caution">
    <text evidence="3">The sequence shown here is derived from an EMBL/GenBank/DDBJ whole genome shotgun (WGS) entry which is preliminary data.</text>
</comment>
<proteinExistence type="predicted"/>
<dbReference type="SUPFAM" id="SSF49503">
    <property type="entry name" value="Cupredoxins"/>
    <property type="match status" value="1"/>
</dbReference>
<dbReference type="AlphaFoldDB" id="A0A1I4S7G8"/>
<protein>
    <submittedName>
        <fullName evidence="3">Cupredoxin domain-containing protein</fullName>
    </submittedName>
</protein>